<feature type="transmembrane region" description="Helical" evidence="6">
    <location>
        <begin position="6"/>
        <end position="27"/>
    </location>
</feature>
<dbReference type="AlphaFoldDB" id="A0A920CBF4"/>
<dbReference type="GO" id="GO:0005886">
    <property type="term" value="C:plasma membrane"/>
    <property type="evidence" value="ECO:0007669"/>
    <property type="project" value="UniProtKB-SubCell"/>
</dbReference>
<sequence length="194" mass="21925">MLITSMLLYAFISSFTPGPNNIMAMYLAKKHGFRHALTFCLGVGTGFYVILLLCCYFSLWLQDLIPKIEFWMSIIGSAYMVYLGIKIIRSKEEGDRKNGEGEKRFFTGMLMQLVNPKVILYGLSVVSVFVIPNYNSTAGLWLLAALLGLIGFAGTVSWSIFGAVFNKCLTKHRKSFNLLMFLLLIYCAYTILKY</sequence>
<evidence type="ECO:0000313" key="8">
    <source>
        <dbReference type="Proteomes" id="UP000679779"/>
    </source>
</evidence>
<dbReference type="EMBL" id="BORQ01000001">
    <property type="protein sequence ID" value="GIO30462.1"/>
    <property type="molecule type" value="Genomic_DNA"/>
</dbReference>
<feature type="transmembrane region" description="Helical" evidence="6">
    <location>
        <begin position="118"/>
        <end position="134"/>
    </location>
</feature>
<proteinExistence type="predicted"/>
<gene>
    <name evidence="7" type="primary">lysE</name>
    <name evidence="7" type="ORF">J2TS6_16030</name>
</gene>
<keyword evidence="4 6" id="KW-1133">Transmembrane helix</keyword>
<evidence type="ECO:0000256" key="6">
    <source>
        <dbReference type="SAM" id="Phobius"/>
    </source>
</evidence>
<dbReference type="PANTHER" id="PTHR30086:SF20">
    <property type="entry name" value="ARGININE EXPORTER PROTEIN ARGO-RELATED"/>
    <property type="match status" value="1"/>
</dbReference>
<dbReference type="GO" id="GO:0015171">
    <property type="term" value="F:amino acid transmembrane transporter activity"/>
    <property type="evidence" value="ECO:0007669"/>
    <property type="project" value="TreeGrafter"/>
</dbReference>
<keyword evidence="2" id="KW-1003">Cell membrane</keyword>
<keyword evidence="8" id="KW-1185">Reference proteome</keyword>
<comment type="subcellular location">
    <subcellularLocation>
        <location evidence="1">Cell membrane</location>
        <topology evidence="1">Multi-pass membrane protein</topology>
    </subcellularLocation>
</comment>
<protein>
    <submittedName>
        <fullName evidence="7">Amino acid transporter LysE</fullName>
    </submittedName>
</protein>
<evidence type="ECO:0000256" key="1">
    <source>
        <dbReference type="ARBA" id="ARBA00004651"/>
    </source>
</evidence>
<comment type="caution">
    <text evidence="7">The sequence shown here is derived from an EMBL/GenBank/DDBJ whole genome shotgun (WGS) entry which is preliminary data.</text>
</comment>
<keyword evidence="3 6" id="KW-0812">Transmembrane</keyword>
<feature type="transmembrane region" description="Helical" evidence="6">
    <location>
        <begin position="176"/>
        <end position="192"/>
    </location>
</feature>
<evidence type="ECO:0000256" key="4">
    <source>
        <dbReference type="ARBA" id="ARBA00022989"/>
    </source>
</evidence>
<name>A0A920CBF4_9BACL</name>
<evidence type="ECO:0000256" key="2">
    <source>
        <dbReference type="ARBA" id="ARBA00022475"/>
    </source>
</evidence>
<reference evidence="7" key="1">
    <citation type="submission" date="2021-03" db="EMBL/GenBank/DDBJ databases">
        <title>Antimicrobial resistance genes in bacteria isolated from Japanese honey, and their potential for conferring macrolide and lincosamide resistance in the American foulbrood pathogen Paenibacillus larvae.</title>
        <authorList>
            <person name="Okamoto M."/>
            <person name="Kumagai M."/>
            <person name="Kanamori H."/>
            <person name="Takamatsu D."/>
        </authorList>
    </citation>
    <scope>NUCLEOTIDE SEQUENCE</scope>
    <source>
        <strain evidence="7">J2TS6</strain>
    </source>
</reference>
<evidence type="ECO:0000256" key="3">
    <source>
        <dbReference type="ARBA" id="ARBA00022692"/>
    </source>
</evidence>
<dbReference type="GO" id="GO:0033228">
    <property type="term" value="P:cysteine export across plasma membrane"/>
    <property type="evidence" value="ECO:0007669"/>
    <property type="project" value="TreeGrafter"/>
</dbReference>
<dbReference type="Proteomes" id="UP000679779">
    <property type="component" value="Unassembled WGS sequence"/>
</dbReference>
<dbReference type="Pfam" id="PF01810">
    <property type="entry name" value="LysE"/>
    <property type="match status" value="1"/>
</dbReference>
<feature type="transmembrane region" description="Helical" evidence="6">
    <location>
        <begin position="39"/>
        <end position="62"/>
    </location>
</feature>
<evidence type="ECO:0000256" key="5">
    <source>
        <dbReference type="ARBA" id="ARBA00023136"/>
    </source>
</evidence>
<organism evidence="7 8">
    <name type="scientific">Paenibacillus albilobatus</name>
    <dbReference type="NCBI Taxonomy" id="2716884"/>
    <lineage>
        <taxon>Bacteria</taxon>
        <taxon>Bacillati</taxon>
        <taxon>Bacillota</taxon>
        <taxon>Bacilli</taxon>
        <taxon>Bacillales</taxon>
        <taxon>Paenibacillaceae</taxon>
        <taxon>Paenibacillus</taxon>
    </lineage>
</organism>
<dbReference type="RefSeq" id="WP_160040669.1">
    <property type="nucleotide sequence ID" value="NZ_BORQ01000001.1"/>
</dbReference>
<feature type="transmembrane region" description="Helical" evidence="6">
    <location>
        <begin position="140"/>
        <end position="164"/>
    </location>
</feature>
<evidence type="ECO:0000313" key="7">
    <source>
        <dbReference type="EMBL" id="GIO30462.1"/>
    </source>
</evidence>
<dbReference type="InterPro" id="IPR001123">
    <property type="entry name" value="LeuE-type"/>
</dbReference>
<dbReference type="PANTHER" id="PTHR30086">
    <property type="entry name" value="ARGININE EXPORTER PROTEIN ARGO"/>
    <property type="match status" value="1"/>
</dbReference>
<feature type="transmembrane region" description="Helical" evidence="6">
    <location>
        <begin position="68"/>
        <end position="88"/>
    </location>
</feature>
<keyword evidence="5 6" id="KW-0472">Membrane</keyword>
<accession>A0A920CBF4</accession>